<evidence type="ECO:0000313" key="1">
    <source>
        <dbReference type="EMBL" id="CAM9910941.1"/>
    </source>
</evidence>
<accession>A0AC59YSD5</accession>
<protein>
    <submittedName>
        <fullName evidence="1">Uncharacterized protein</fullName>
    </submittedName>
</protein>
<name>A0AC59YSD5_RANTA</name>
<organism evidence="1 2">
    <name type="scientific">Rangifer tarandus platyrhynchus</name>
    <name type="common">Svalbard reindeer</name>
    <dbReference type="NCBI Taxonomy" id="3082113"/>
    <lineage>
        <taxon>Eukaryota</taxon>
        <taxon>Metazoa</taxon>
        <taxon>Chordata</taxon>
        <taxon>Craniata</taxon>
        <taxon>Vertebrata</taxon>
        <taxon>Euteleostomi</taxon>
        <taxon>Mammalia</taxon>
        <taxon>Eutheria</taxon>
        <taxon>Laurasiatheria</taxon>
        <taxon>Artiodactyla</taxon>
        <taxon>Ruminantia</taxon>
        <taxon>Pecora</taxon>
        <taxon>Cervidae</taxon>
        <taxon>Odocoileinae</taxon>
        <taxon>Rangifer</taxon>
    </lineage>
</organism>
<sequence length="269" mass="29759">MRWPATTRLIPSHPSASLGFASGMCGSVGEGAPGRRPCSGSLYTCRKHFNVLSPPPKPFHSSIRFTKKGRGRFIIKFCRSYSLSSIGTYGGNSVLPSSKIGYKDRKRPGLVFIVNKSTGHFLSSLRKAGRGWSGPTPLPPTPPGKRGETQVLQLQPEPRPPAHSLYKMSPPPLSLTQPMTKRPPSRREVEPRGRKLGSKRNPTCYGSLRLFLISTLRPALTRLLPFTPREEAGMQEEPGTLAFFYLHATFLLAKTGHERRLEGRRSLSK</sequence>
<dbReference type="Proteomes" id="UP001162501">
    <property type="component" value="Chromosome 2"/>
</dbReference>
<gene>
    <name evidence="1" type="ORF">MRATA1EN22A_LOCUS9235</name>
</gene>
<dbReference type="EMBL" id="OX596086">
    <property type="protein sequence ID" value="CAM9910941.1"/>
    <property type="molecule type" value="Genomic_DNA"/>
</dbReference>
<evidence type="ECO:0000313" key="2">
    <source>
        <dbReference type="Proteomes" id="UP001162501"/>
    </source>
</evidence>
<reference evidence="1" key="1">
    <citation type="submission" date="2023-05" db="EMBL/GenBank/DDBJ databases">
        <authorList>
            <consortium name="ELIXIR-Norway"/>
        </authorList>
    </citation>
    <scope>NUCLEOTIDE SEQUENCE</scope>
</reference>
<reference evidence="1" key="2">
    <citation type="submission" date="2025-03" db="EMBL/GenBank/DDBJ databases">
        <authorList>
            <consortium name="ELIXIR-Norway"/>
            <consortium name="Elixir Norway"/>
        </authorList>
    </citation>
    <scope>NUCLEOTIDE SEQUENCE</scope>
</reference>
<proteinExistence type="predicted"/>